<accession>A0A6C0BEG8</accession>
<name>A0A6C0BEG8_9ZZZZ</name>
<protein>
    <submittedName>
        <fullName evidence="3">Uncharacterized protein</fullName>
    </submittedName>
</protein>
<reference evidence="3" key="1">
    <citation type="journal article" date="2020" name="Nature">
        <title>Giant virus diversity and host interactions through global metagenomics.</title>
        <authorList>
            <person name="Schulz F."/>
            <person name="Roux S."/>
            <person name="Paez-Espino D."/>
            <person name="Jungbluth S."/>
            <person name="Walsh D.A."/>
            <person name="Denef V.J."/>
            <person name="McMahon K.D."/>
            <person name="Konstantinidis K.T."/>
            <person name="Eloe-Fadrosh E.A."/>
            <person name="Kyrpides N.C."/>
            <person name="Woyke T."/>
        </authorList>
    </citation>
    <scope>NUCLEOTIDE SEQUENCE</scope>
    <source>
        <strain evidence="3">GVMAG-M-3300010354-11</strain>
    </source>
</reference>
<keyword evidence="2" id="KW-0812">Transmembrane</keyword>
<organism evidence="3">
    <name type="scientific">viral metagenome</name>
    <dbReference type="NCBI Taxonomy" id="1070528"/>
    <lineage>
        <taxon>unclassified sequences</taxon>
        <taxon>metagenomes</taxon>
        <taxon>organismal metagenomes</taxon>
    </lineage>
</organism>
<keyword evidence="2" id="KW-1133">Transmembrane helix</keyword>
<dbReference type="EMBL" id="MN739140">
    <property type="protein sequence ID" value="QHS90536.1"/>
    <property type="molecule type" value="Genomic_DNA"/>
</dbReference>
<feature type="region of interest" description="Disordered" evidence="1">
    <location>
        <begin position="168"/>
        <end position="196"/>
    </location>
</feature>
<feature type="compositionally biased region" description="Polar residues" evidence="1">
    <location>
        <begin position="185"/>
        <end position="196"/>
    </location>
</feature>
<evidence type="ECO:0000256" key="2">
    <source>
        <dbReference type="SAM" id="Phobius"/>
    </source>
</evidence>
<evidence type="ECO:0000313" key="3">
    <source>
        <dbReference type="EMBL" id="QHS90536.1"/>
    </source>
</evidence>
<feature type="region of interest" description="Disordered" evidence="1">
    <location>
        <begin position="132"/>
        <end position="154"/>
    </location>
</feature>
<keyword evidence="2" id="KW-0472">Membrane</keyword>
<dbReference type="AlphaFoldDB" id="A0A6C0BEG8"/>
<evidence type="ECO:0000256" key="1">
    <source>
        <dbReference type="SAM" id="MobiDB-lite"/>
    </source>
</evidence>
<proteinExistence type="predicted"/>
<feature type="transmembrane region" description="Helical" evidence="2">
    <location>
        <begin position="216"/>
        <end position="235"/>
    </location>
</feature>
<feature type="compositionally biased region" description="Acidic residues" evidence="1">
    <location>
        <begin position="141"/>
        <end position="154"/>
    </location>
</feature>
<sequence length="247" mass="29046">MVYNNNYCSIEDAWGSLVTPQKPEKKKKKKIRDPICELYDMSTSGNYNELDIIRASNTMGYDRYNKSKYQKDRQAGRERDKYVSIDASSFDDHVPLYEQKASDDMSLEKQFESSAYGAQCSKSKIRMPDFESHFNPLSRSDEDEVVDREVEESEADYNEFKDLLKKKMHDSEDEDDDDEQHERLQNSLKQKQTQKNNIEEQFIDDNLYNNNRRQSMAYLDIILYIVSGIILIFLMEQFVKIGILLQG</sequence>